<name>A0A9X0A7U1_9HELO</name>
<feature type="region of interest" description="Disordered" evidence="1">
    <location>
        <begin position="1"/>
        <end position="23"/>
    </location>
</feature>
<organism evidence="2 3">
    <name type="scientific">Sclerotinia nivalis</name>
    <dbReference type="NCBI Taxonomy" id="352851"/>
    <lineage>
        <taxon>Eukaryota</taxon>
        <taxon>Fungi</taxon>
        <taxon>Dikarya</taxon>
        <taxon>Ascomycota</taxon>
        <taxon>Pezizomycotina</taxon>
        <taxon>Leotiomycetes</taxon>
        <taxon>Helotiales</taxon>
        <taxon>Sclerotiniaceae</taxon>
        <taxon>Sclerotinia</taxon>
    </lineage>
</organism>
<dbReference type="Proteomes" id="UP001152300">
    <property type="component" value="Unassembled WGS sequence"/>
</dbReference>
<sequence>MFRTDQEQLQDDYTPLQKRSSSQSIPYACKALNGKTREELKARDFCDHCEVS</sequence>
<comment type="caution">
    <text evidence="2">The sequence shown here is derived from an EMBL/GenBank/DDBJ whole genome shotgun (WGS) entry which is preliminary data.</text>
</comment>
<evidence type="ECO:0000313" key="3">
    <source>
        <dbReference type="Proteomes" id="UP001152300"/>
    </source>
</evidence>
<accession>A0A9X0A7U1</accession>
<gene>
    <name evidence="2" type="ORF">OCU04_013033</name>
</gene>
<evidence type="ECO:0000313" key="2">
    <source>
        <dbReference type="EMBL" id="KAJ8057847.1"/>
    </source>
</evidence>
<dbReference type="EMBL" id="JAPEIS010000018">
    <property type="protein sequence ID" value="KAJ8057847.1"/>
    <property type="molecule type" value="Genomic_DNA"/>
</dbReference>
<dbReference type="AlphaFoldDB" id="A0A9X0A7U1"/>
<evidence type="ECO:0000256" key="1">
    <source>
        <dbReference type="SAM" id="MobiDB-lite"/>
    </source>
</evidence>
<reference evidence="2" key="1">
    <citation type="submission" date="2022-11" db="EMBL/GenBank/DDBJ databases">
        <title>Genome Resource of Sclerotinia nivalis Strain SnTB1, a Plant Pathogen Isolated from American Ginseng.</title>
        <authorList>
            <person name="Fan S."/>
        </authorList>
    </citation>
    <scope>NUCLEOTIDE SEQUENCE</scope>
    <source>
        <strain evidence="2">SnTB1</strain>
    </source>
</reference>
<proteinExistence type="predicted"/>
<keyword evidence="3" id="KW-1185">Reference proteome</keyword>
<protein>
    <submittedName>
        <fullName evidence="2">Uncharacterized protein</fullName>
    </submittedName>
</protein>